<dbReference type="SUPFAM" id="SSF52540">
    <property type="entry name" value="P-loop containing nucleoside triphosphate hydrolases"/>
    <property type="match status" value="1"/>
</dbReference>
<dbReference type="Gene3D" id="3.40.50.300">
    <property type="entry name" value="P-loop containing nucleotide triphosphate hydrolases"/>
    <property type="match status" value="1"/>
</dbReference>
<accession>A0A272EUP6</accession>
<dbReference type="OrthoDB" id="8905164at2"/>
<reference evidence="2 3" key="2">
    <citation type="submission" date="2017-07" db="EMBL/GenBank/DDBJ databases">
        <title>Candidatus Dactylopiibacterium carminicum, a nitrogen-fixing symbiont of the cochineal insect Dactylopius coccus and Dactylopius opuntiae (Hemiptera: Coccoidea: Dactylopiidae).</title>
        <authorList>
            <person name="Vera A."/>
        </authorList>
    </citation>
    <scope>NUCLEOTIDE SEQUENCE [LARGE SCALE GENOMIC DNA]</scope>
    <source>
        <strain evidence="2 3">NFDCM</strain>
    </source>
</reference>
<comment type="caution">
    <text evidence="2">The sequence shown here is derived from an EMBL/GenBank/DDBJ whole genome shotgun (WGS) entry which is preliminary data.</text>
</comment>
<keyword evidence="4" id="KW-1185">Reference proteome</keyword>
<evidence type="ECO:0000313" key="3">
    <source>
        <dbReference type="Proteomes" id="UP000216107"/>
    </source>
</evidence>
<dbReference type="EMBL" id="MDUX01000006">
    <property type="protein sequence ID" value="KAF7600358.1"/>
    <property type="molecule type" value="Genomic_DNA"/>
</dbReference>
<dbReference type="Pfam" id="PF13481">
    <property type="entry name" value="AAA_25"/>
    <property type="match status" value="1"/>
</dbReference>
<dbReference type="AlphaFoldDB" id="A0A272EUP6"/>
<dbReference type="Proteomes" id="UP000216107">
    <property type="component" value="Unassembled WGS sequence"/>
</dbReference>
<dbReference type="EMBL" id="NMRN01000012">
    <property type="protein sequence ID" value="PAS93814.1"/>
    <property type="molecule type" value="Genomic_DNA"/>
</dbReference>
<protein>
    <recommendedName>
        <fullName evidence="5">Primase C-terminal 2 domain-containing protein</fullName>
    </recommendedName>
</protein>
<name>A0A272EUP6_9RHOO</name>
<dbReference type="RefSeq" id="WP_095523435.1">
    <property type="nucleotide sequence ID" value="NZ_MDUX01000006.1"/>
</dbReference>
<sequence length="288" mass="31763">MAEASIPAKDFGFGPKSLEERRNDWREILAFIPVRPKQKDEDIRAVAQALKTNGADFEPVFLEFAKKYGIRSHRAKWIWSKEKAESDAFEELLEQYNAAKNQRPRFSPLSAAMLEAMTAPNSRIKGVLPIVGLAALYGASASGKSFLGLDMAAAIAEGLPFFGHNTKPAPVGYVVFEGEGGIRGRVIAWQRHHGRAMPDNVRFLPQPFRITDPQDVTDLAAVCPSGSVVFIDTLNRAAPGMDENSSKDMGAMIEGASTLDWRVSRSCCPHWQRFSKGASRAFKPVRRA</sequence>
<evidence type="ECO:0008006" key="5">
    <source>
        <dbReference type="Google" id="ProtNLM"/>
    </source>
</evidence>
<gene>
    <name evidence="1" type="ORF">BGI27_02975</name>
    <name evidence="2" type="ORF">CGU29_06150</name>
</gene>
<organism evidence="2 3">
    <name type="scientific">Candidatus Dactylopiibacterium carminicum</name>
    <dbReference type="NCBI Taxonomy" id="857335"/>
    <lineage>
        <taxon>Bacteria</taxon>
        <taxon>Pseudomonadati</taxon>
        <taxon>Pseudomonadota</taxon>
        <taxon>Betaproteobacteria</taxon>
        <taxon>Rhodocyclales</taxon>
        <taxon>Rhodocyclaceae</taxon>
        <taxon>Candidatus Dactylopiibacterium</taxon>
    </lineage>
</organism>
<proteinExistence type="predicted"/>
<dbReference type="InterPro" id="IPR027417">
    <property type="entry name" value="P-loop_NTPase"/>
</dbReference>
<reference evidence="1 4" key="1">
    <citation type="submission" date="2016-08" db="EMBL/GenBank/DDBJ databases">
        <title>Candidatus Dactylopiibacterium carminicum genome sequence.</title>
        <authorList>
            <person name="Ramirez-Puebla S.T."/>
            <person name="Ormeno-Orrillo E."/>
            <person name="Vera-Ponce De Leon A."/>
            <person name="Luis L."/>
            <person name="Sanchez-Flores A."/>
            <person name="Monica R."/>
            <person name="Martinez-Romero E."/>
        </authorList>
    </citation>
    <scope>NUCLEOTIDE SEQUENCE [LARGE SCALE GENOMIC DNA]</scope>
    <source>
        <strain evidence="1">END1</strain>
    </source>
</reference>
<evidence type="ECO:0000313" key="4">
    <source>
        <dbReference type="Proteomes" id="UP000623509"/>
    </source>
</evidence>
<dbReference type="Proteomes" id="UP000623509">
    <property type="component" value="Unassembled WGS sequence"/>
</dbReference>
<evidence type="ECO:0000313" key="1">
    <source>
        <dbReference type="EMBL" id="KAF7600358.1"/>
    </source>
</evidence>
<evidence type="ECO:0000313" key="2">
    <source>
        <dbReference type="EMBL" id="PAS93814.1"/>
    </source>
</evidence>